<evidence type="ECO:0000256" key="1">
    <source>
        <dbReference type="ARBA" id="ARBA00023015"/>
    </source>
</evidence>
<dbReference type="NCBIfam" id="NF033788">
    <property type="entry name" value="HTH_metalloreg"/>
    <property type="match status" value="1"/>
</dbReference>
<comment type="caution">
    <text evidence="5">The sequence shown here is derived from an EMBL/GenBank/DDBJ whole genome shotgun (WGS) entry which is preliminary data.</text>
</comment>
<keyword evidence="6" id="KW-1185">Reference proteome</keyword>
<dbReference type="CDD" id="cd00090">
    <property type="entry name" value="HTH_ARSR"/>
    <property type="match status" value="1"/>
</dbReference>
<dbReference type="SUPFAM" id="SSF46785">
    <property type="entry name" value="Winged helix' DNA-binding domain"/>
    <property type="match status" value="1"/>
</dbReference>
<dbReference type="PROSITE" id="PS50987">
    <property type="entry name" value="HTH_ARSR_2"/>
    <property type="match status" value="1"/>
</dbReference>
<dbReference type="PRINTS" id="PR00778">
    <property type="entry name" value="HTHARSR"/>
</dbReference>
<dbReference type="EMBL" id="QLLK01000014">
    <property type="protein sequence ID" value="RAI85009.1"/>
    <property type="molecule type" value="Genomic_DNA"/>
</dbReference>
<dbReference type="OrthoDB" id="9800049at2"/>
<protein>
    <submittedName>
        <fullName evidence="5">ArsR family transcriptional regulator</fullName>
    </submittedName>
</protein>
<dbReference type="GO" id="GO:0003677">
    <property type="term" value="F:DNA binding"/>
    <property type="evidence" value="ECO:0007669"/>
    <property type="project" value="UniProtKB-KW"/>
</dbReference>
<dbReference type="InterPro" id="IPR011991">
    <property type="entry name" value="ArsR-like_HTH"/>
</dbReference>
<dbReference type="SMART" id="SM00418">
    <property type="entry name" value="HTH_ARSR"/>
    <property type="match status" value="1"/>
</dbReference>
<name>A0A327NY91_9BACT</name>
<evidence type="ECO:0000313" key="6">
    <source>
        <dbReference type="Proteomes" id="UP000249610"/>
    </source>
</evidence>
<accession>A0A327NY91</accession>
<dbReference type="Proteomes" id="UP000249610">
    <property type="component" value="Unassembled WGS sequence"/>
</dbReference>
<sequence>MGITKSDLFTVQQNELAQLAKAMGHPARIAILQHLLAAKSCINGTLVQELGLAQATISQHLRELKEIGLIKGTVEGVSVSYCINSSKWESVKGLFNGLFDQHAEACESKDCC</sequence>
<evidence type="ECO:0000256" key="3">
    <source>
        <dbReference type="ARBA" id="ARBA00023163"/>
    </source>
</evidence>
<proteinExistence type="predicted"/>
<dbReference type="PANTHER" id="PTHR33154:SF15">
    <property type="entry name" value="REGULATORY PROTEIN ARSR"/>
    <property type="match status" value="1"/>
</dbReference>
<keyword evidence="3" id="KW-0804">Transcription</keyword>
<feature type="domain" description="HTH arsR-type" evidence="4">
    <location>
        <begin position="8"/>
        <end position="106"/>
    </location>
</feature>
<keyword evidence="1" id="KW-0805">Transcription regulation</keyword>
<dbReference type="Gene3D" id="1.10.10.10">
    <property type="entry name" value="Winged helix-like DNA-binding domain superfamily/Winged helix DNA-binding domain"/>
    <property type="match status" value="1"/>
</dbReference>
<gene>
    <name evidence="5" type="ORF">LV83_03803</name>
</gene>
<dbReference type="InterPro" id="IPR001845">
    <property type="entry name" value="HTH_ArsR_DNA-bd_dom"/>
</dbReference>
<dbReference type="InterPro" id="IPR036388">
    <property type="entry name" value="WH-like_DNA-bd_sf"/>
</dbReference>
<organism evidence="5 6">
    <name type="scientific">Algoriphagus yeomjeoni</name>
    <dbReference type="NCBI Taxonomy" id="291403"/>
    <lineage>
        <taxon>Bacteria</taxon>
        <taxon>Pseudomonadati</taxon>
        <taxon>Bacteroidota</taxon>
        <taxon>Cytophagia</taxon>
        <taxon>Cytophagales</taxon>
        <taxon>Cyclobacteriaceae</taxon>
        <taxon>Algoriphagus</taxon>
    </lineage>
</organism>
<evidence type="ECO:0000313" key="5">
    <source>
        <dbReference type="EMBL" id="RAI85009.1"/>
    </source>
</evidence>
<dbReference type="AlphaFoldDB" id="A0A327NY91"/>
<dbReference type="Pfam" id="PF12840">
    <property type="entry name" value="HTH_20"/>
    <property type="match status" value="1"/>
</dbReference>
<keyword evidence="2" id="KW-0238">DNA-binding</keyword>
<dbReference type="InterPro" id="IPR036390">
    <property type="entry name" value="WH_DNA-bd_sf"/>
</dbReference>
<dbReference type="GO" id="GO:0003700">
    <property type="term" value="F:DNA-binding transcription factor activity"/>
    <property type="evidence" value="ECO:0007669"/>
    <property type="project" value="InterPro"/>
</dbReference>
<reference evidence="5 6" key="1">
    <citation type="submission" date="2018-06" db="EMBL/GenBank/DDBJ databases">
        <title>Genomic Encyclopedia of Archaeal and Bacterial Type Strains, Phase II (KMG-II): from individual species to whole genera.</title>
        <authorList>
            <person name="Goeker M."/>
        </authorList>
    </citation>
    <scope>NUCLEOTIDE SEQUENCE [LARGE SCALE GENOMIC DNA]</scope>
    <source>
        <strain evidence="5 6">DSM 23446</strain>
    </source>
</reference>
<evidence type="ECO:0000259" key="4">
    <source>
        <dbReference type="PROSITE" id="PS50987"/>
    </source>
</evidence>
<dbReference type="PANTHER" id="PTHR33154">
    <property type="entry name" value="TRANSCRIPTIONAL REGULATOR, ARSR FAMILY"/>
    <property type="match status" value="1"/>
</dbReference>
<evidence type="ECO:0000256" key="2">
    <source>
        <dbReference type="ARBA" id="ARBA00023125"/>
    </source>
</evidence>
<dbReference type="InterPro" id="IPR051081">
    <property type="entry name" value="HTH_MetalResp_TranReg"/>
</dbReference>
<dbReference type="RefSeq" id="WP_111613116.1">
    <property type="nucleotide sequence ID" value="NZ_QLLK01000014.1"/>
</dbReference>